<dbReference type="InterPro" id="IPR052160">
    <property type="entry name" value="Gypsy_RT_Integrase-like"/>
</dbReference>
<organism evidence="2 3">
    <name type="scientific">Mikania micrantha</name>
    <name type="common">bitter vine</name>
    <dbReference type="NCBI Taxonomy" id="192012"/>
    <lineage>
        <taxon>Eukaryota</taxon>
        <taxon>Viridiplantae</taxon>
        <taxon>Streptophyta</taxon>
        <taxon>Embryophyta</taxon>
        <taxon>Tracheophyta</taxon>
        <taxon>Spermatophyta</taxon>
        <taxon>Magnoliopsida</taxon>
        <taxon>eudicotyledons</taxon>
        <taxon>Gunneridae</taxon>
        <taxon>Pentapetalae</taxon>
        <taxon>asterids</taxon>
        <taxon>campanulids</taxon>
        <taxon>Asterales</taxon>
        <taxon>Asteraceae</taxon>
        <taxon>Asteroideae</taxon>
        <taxon>Heliantheae alliance</taxon>
        <taxon>Eupatorieae</taxon>
        <taxon>Mikania</taxon>
    </lineage>
</organism>
<evidence type="ECO:0000313" key="3">
    <source>
        <dbReference type="Proteomes" id="UP000326396"/>
    </source>
</evidence>
<keyword evidence="3" id="KW-1185">Reference proteome</keyword>
<comment type="caution">
    <text evidence="2">The sequence shown here is derived from an EMBL/GenBank/DDBJ whole genome shotgun (WGS) entry which is preliminary data.</text>
</comment>
<dbReference type="Proteomes" id="UP000326396">
    <property type="component" value="Linkage Group LG7"/>
</dbReference>
<reference evidence="2 3" key="1">
    <citation type="submission" date="2019-05" db="EMBL/GenBank/DDBJ databases">
        <title>Mikania micrantha, genome provides insights into the molecular mechanism of rapid growth.</title>
        <authorList>
            <person name="Liu B."/>
        </authorList>
    </citation>
    <scope>NUCLEOTIDE SEQUENCE [LARGE SCALE GENOMIC DNA]</scope>
    <source>
        <strain evidence="2">NLD-2019</strain>
        <tissue evidence="2">Leaf</tissue>
    </source>
</reference>
<sequence length="109" mass="12819">MVFLSRMELAFKFAFKSQLQGCDNCGAEKHFKTKQDGVIYYLERVWIPAVDELRILILDEAHKTRYSIHLGADKMYQYLRSFYWWPGMKKDVATYVGKCITCAKVKAEH</sequence>
<name>A0A5N6LZ89_9ASTR</name>
<dbReference type="OrthoDB" id="1938712at2759"/>
<accession>A0A5N6LZ89</accession>
<gene>
    <name evidence="2" type="ORF">E3N88_34741</name>
</gene>
<proteinExistence type="predicted"/>
<evidence type="ECO:0000259" key="1">
    <source>
        <dbReference type="Pfam" id="PF17921"/>
    </source>
</evidence>
<protein>
    <recommendedName>
        <fullName evidence="1">Integrase zinc-binding domain-containing protein</fullName>
    </recommendedName>
</protein>
<dbReference type="Gene3D" id="1.10.340.70">
    <property type="match status" value="1"/>
</dbReference>
<dbReference type="PANTHER" id="PTHR47266">
    <property type="entry name" value="ENDONUCLEASE-RELATED"/>
    <property type="match status" value="1"/>
</dbReference>
<dbReference type="FunFam" id="1.10.340.70:FF:000001">
    <property type="entry name" value="Retrovirus-related Pol polyprotein from transposon gypsy-like Protein"/>
    <property type="match status" value="1"/>
</dbReference>
<dbReference type="InterPro" id="IPR041588">
    <property type="entry name" value="Integrase_H2C2"/>
</dbReference>
<dbReference type="Pfam" id="PF17921">
    <property type="entry name" value="Integrase_H2C2"/>
    <property type="match status" value="1"/>
</dbReference>
<dbReference type="EMBL" id="SZYD01000017">
    <property type="protein sequence ID" value="KAD3066861.1"/>
    <property type="molecule type" value="Genomic_DNA"/>
</dbReference>
<feature type="domain" description="Integrase zinc-binding" evidence="1">
    <location>
        <begin position="52"/>
        <end position="107"/>
    </location>
</feature>
<dbReference type="AlphaFoldDB" id="A0A5N6LZ89"/>
<evidence type="ECO:0000313" key="2">
    <source>
        <dbReference type="EMBL" id="KAD3066861.1"/>
    </source>
</evidence>